<dbReference type="InterPro" id="IPR000182">
    <property type="entry name" value="GNAT_dom"/>
</dbReference>
<dbReference type="GO" id="GO:1905502">
    <property type="term" value="F:acetyl-CoA binding"/>
    <property type="evidence" value="ECO:0007669"/>
    <property type="project" value="TreeGrafter"/>
</dbReference>
<proteinExistence type="predicted"/>
<comment type="caution">
    <text evidence="3">The sequence shown here is derived from an EMBL/GenBank/DDBJ whole genome shotgun (WGS) entry which is preliminary data.</text>
</comment>
<reference evidence="3" key="2">
    <citation type="journal article" date="2023" name="BMC Genomics">
        <title>Pest status, molecular evolution, and epigenetic factors derived from the genome assembly of Frankliniella fusca, a thysanopteran phytovirus vector.</title>
        <authorList>
            <person name="Catto M.A."/>
            <person name="Labadie P.E."/>
            <person name="Jacobson A.L."/>
            <person name="Kennedy G.G."/>
            <person name="Srinivasan R."/>
            <person name="Hunt B.G."/>
        </authorList>
    </citation>
    <scope>NUCLEOTIDE SEQUENCE</scope>
    <source>
        <strain evidence="3">PL_HMW_Pooled</strain>
    </source>
</reference>
<dbReference type="GO" id="GO:0005737">
    <property type="term" value="C:cytoplasm"/>
    <property type="evidence" value="ECO:0007669"/>
    <property type="project" value="TreeGrafter"/>
</dbReference>
<accession>A0AAE1LT92</accession>
<dbReference type="Pfam" id="PF00583">
    <property type="entry name" value="Acetyltransf_1"/>
    <property type="match status" value="1"/>
</dbReference>
<sequence>MPQSSPKPLPLDPENPYVLVPLHQYPEFTFQCATLLNLEWPRSRQARLNSLWSCSKNFPVAMVLVQSDVRQTVGFCKISLIPSQKHSCFVESVVIHPDMRGKGLGSLLMKKLEEYVLSRKLQILYLSTLGQEKFYKKLGYDECEPVSLYAFGINSNSSFPLSQSNNNKNNLEGGLLKEKNVPQNNKSSDKRVIDQCSSHPPSPPPPPPPPPFPKKAFGDGIMTSKTYMRKELTKS</sequence>
<dbReference type="Proteomes" id="UP001219518">
    <property type="component" value="Unassembled WGS sequence"/>
</dbReference>
<organism evidence="3 4">
    <name type="scientific">Frankliniella fusca</name>
    <dbReference type="NCBI Taxonomy" id="407009"/>
    <lineage>
        <taxon>Eukaryota</taxon>
        <taxon>Metazoa</taxon>
        <taxon>Ecdysozoa</taxon>
        <taxon>Arthropoda</taxon>
        <taxon>Hexapoda</taxon>
        <taxon>Insecta</taxon>
        <taxon>Pterygota</taxon>
        <taxon>Neoptera</taxon>
        <taxon>Paraneoptera</taxon>
        <taxon>Thysanoptera</taxon>
        <taxon>Terebrantia</taxon>
        <taxon>Thripoidea</taxon>
        <taxon>Thripidae</taxon>
        <taxon>Frankliniella</taxon>
    </lineage>
</organism>
<evidence type="ECO:0000259" key="2">
    <source>
        <dbReference type="PROSITE" id="PS51186"/>
    </source>
</evidence>
<dbReference type="Gene3D" id="3.40.630.30">
    <property type="match status" value="1"/>
</dbReference>
<dbReference type="InterPro" id="IPR016181">
    <property type="entry name" value="Acyl_CoA_acyltransferase"/>
</dbReference>
<feature type="compositionally biased region" description="Pro residues" evidence="1">
    <location>
        <begin position="200"/>
        <end position="213"/>
    </location>
</feature>
<dbReference type="InterPro" id="IPR039840">
    <property type="entry name" value="NAA80"/>
</dbReference>
<feature type="region of interest" description="Disordered" evidence="1">
    <location>
        <begin position="162"/>
        <end position="220"/>
    </location>
</feature>
<dbReference type="CDD" id="cd04301">
    <property type="entry name" value="NAT_SF"/>
    <property type="match status" value="1"/>
</dbReference>
<keyword evidence="4" id="KW-1185">Reference proteome</keyword>
<evidence type="ECO:0000313" key="4">
    <source>
        <dbReference type="Proteomes" id="UP001219518"/>
    </source>
</evidence>
<feature type="compositionally biased region" description="Low complexity" evidence="1">
    <location>
        <begin position="165"/>
        <end position="174"/>
    </location>
</feature>
<feature type="domain" description="N-acetyltransferase" evidence="2">
    <location>
        <begin position="9"/>
        <end position="166"/>
    </location>
</feature>
<protein>
    <submittedName>
        <fullName evidence="3">N-alpha-acetyltransferase 80</fullName>
    </submittedName>
</protein>
<name>A0AAE1LT92_9NEOP</name>
<reference evidence="3" key="1">
    <citation type="submission" date="2021-07" db="EMBL/GenBank/DDBJ databases">
        <authorList>
            <person name="Catto M.A."/>
            <person name="Jacobson A."/>
            <person name="Kennedy G."/>
            <person name="Labadie P."/>
            <person name="Hunt B.G."/>
            <person name="Srinivasan R."/>
        </authorList>
    </citation>
    <scope>NUCLEOTIDE SEQUENCE</scope>
    <source>
        <strain evidence="3">PL_HMW_Pooled</strain>
        <tissue evidence="3">Head</tissue>
    </source>
</reference>
<evidence type="ECO:0000256" key="1">
    <source>
        <dbReference type="SAM" id="MobiDB-lite"/>
    </source>
</evidence>
<dbReference type="PANTHER" id="PTHR13538:SF4">
    <property type="entry name" value="N-ALPHA-ACETYLTRANSFERASE 80"/>
    <property type="match status" value="1"/>
</dbReference>
<dbReference type="GO" id="GO:0008080">
    <property type="term" value="F:N-acetyltransferase activity"/>
    <property type="evidence" value="ECO:0007669"/>
    <property type="project" value="InterPro"/>
</dbReference>
<dbReference type="SUPFAM" id="SSF55729">
    <property type="entry name" value="Acyl-CoA N-acyltransferases (Nat)"/>
    <property type="match status" value="1"/>
</dbReference>
<dbReference type="EMBL" id="JAHWGI010001430">
    <property type="protein sequence ID" value="KAK3931776.1"/>
    <property type="molecule type" value="Genomic_DNA"/>
</dbReference>
<dbReference type="PANTHER" id="PTHR13538">
    <property type="entry name" value="N-ACETYLTRANSFERASE 6"/>
    <property type="match status" value="1"/>
</dbReference>
<dbReference type="PROSITE" id="PS51186">
    <property type="entry name" value="GNAT"/>
    <property type="match status" value="1"/>
</dbReference>
<gene>
    <name evidence="3" type="ORF">KUF71_008994</name>
</gene>
<evidence type="ECO:0000313" key="3">
    <source>
        <dbReference type="EMBL" id="KAK3931776.1"/>
    </source>
</evidence>
<dbReference type="AlphaFoldDB" id="A0AAE1LT92"/>